<comment type="similarity">
    <text evidence="1">Belongs to the protein kinase superfamily. STE Ser/Thr protein kinase family. STE20 subfamily.</text>
</comment>
<evidence type="ECO:0000313" key="4">
    <source>
        <dbReference type="EMBL" id="KAL0013154.1"/>
    </source>
</evidence>
<dbReference type="GO" id="GO:0004672">
    <property type="term" value="F:protein kinase activity"/>
    <property type="evidence" value="ECO:0007669"/>
    <property type="project" value="InterPro"/>
</dbReference>
<protein>
    <recommendedName>
        <fullName evidence="3">Protein kinase domain-containing protein</fullName>
    </recommendedName>
</protein>
<dbReference type="GO" id="GO:0005524">
    <property type="term" value="F:ATP binding"/>
    <property type="evidence" value="ECO:0007669"/>
    <property type="project" value="InterPro"/>
</dbReference>
<accession>A0AAW2DSS1</accession>
<evidence type="ECO:0000256" key="1">
    <source>
        <dbReference type="ARBA" id="ARBA00008874"/>
    </source>
</evidence>
<dbReference type="PANTHER" id="PTHR48014:SF7">
    <property type="entry name" value="SERINE_THREONINE-PROTEIN KINASE BLUS1"/>
    <property type="match status" value="1"/>
</dbReference>
<evidence type="ECO:0000313" key="5">
    <source>
        <dbReference type="Proteomes" id="UP001459277"/>
    </source>
</evidence>
<evidence type="ECO:0000259" key="3">
    <source>
        <dbReference type="PROSITE" id="PS50011"/>
    </source>
</evidence>
<name>A0AAW2DSS1_9ROSI</name>
<organism evidence="4 5">
    <name type="scientific">Lithocarpus litseifolius</name>
    <dbReference type="NCBI Taxonomy" id="425828"/>
    <lineage>
        <taxon>Eukaryota</taxon>
        <taxon>Viridiplantae</taxon>
        <taxon>Streptophyta</taxon>
        <taxon>Embryophyta</taxon>
        <taxon>Tracheophyta</taxon>
        <taxon>Spermatophyta</taxon>
        <taxon>Magnoliopsida</taxon>
        <taxon>eudicotyledons</taxon>
        <taxon>Gunneridae</taxon>
        <taxon>Pentapetalae</taxon>
        <taxon>rosids</taxon>
        <taxon>fabids</taxon>
        <taxon>Fagales</taxon>
        <taxon>Fagaceae</taxon>
        <taxon>Lithocarpus</taxon>
    </lineage>
</organism>
<feature type="domain" description="Protein kinase" evidence="3">
    <location>
        <begin position="15"/>
        <end position="269"/>
    </location>
</feature>
<dbReference type="SUPFAM" id="SSF56112">
    <property type="entry name" value="Protein kinase-like (PK-like)"/>
    <property type="match status" value="1"/>
</dbReference>
<feature type="region of interest" description="Disordered" evidence="2">
    <location>
        <begin position="507"/>
        <end position="541"/>
    </location>
</feature>
<feature type="compositionally biased region" description="Polar residues" evidence="2">
    <location>
        <begin position="419"/>
        <end position="433"/>
    </location>
</feature>
<dbReference type="InterPro" id="IPR011009">
    <property type="entry name" value="Kinase-like_dom_sf"/>
</dbReference>
<feature type="compositionally biased region" description="Low complexity" evidence="2">
    <location>
        <begin position="525"/>
        <end position="541"/>
    </location>
</feature>
<dbReference type="Gene3D" id="1.10.510.10">
    <property type="entry name" value="Transferase(Phosphotransferase) domain 1"/>
    <property type="match status" value="1"/>
</dbReference>
<dbReference type="InterPro" id="IPR000719">
    <property type="entry name" value="Prot_kinase_dom"/>
</dbReference>
<reference evidence="4 5" key="1">
    <citation type="submission" date="2024-01" db="EMBL/GenBank/DDBJ databases">
        <title>A telomere-to-telomere, gap-free genome of sweet tea (Lithocarpus litseifolius).</title>
        <authorList>
            <person name="Zhou J."/>
        </authorList>
    </citation>
    <scope>NUCLEOTIDE SEQUENCE [LARGE SCALE GENOMIC DNA]</scope>
    <source>
        <strain evidence="4">Zhou-2022a</strain>
        <tissue evidence="4">Leaf</tissue>
    </source>
</reference>
<keyword evidence="5" id="KW-1185">Reference proteome</keyword>
<evidence type="ECO:0000256" key="2">
    <source>
        <dbReference type="SAM" id="MobiDB-lite"/>
    </source>
</evidence>
<dbReference type="InterPro" id="IPR047173">
    <property type="entry name" value="STRAD_A/B-like"/>
</dbReference>
<dbReference type="Proteomes" id="UP001459277">
    <property type="component" value="Unassembled WGS sequence"/>
</dbReference>
<sequence length="678" mass="76006">MADREVRYPSTSCSYELISIISSGSSSTVYKAKYLNTEVAIKIIHLEKSGSNVESGLRNARRVSHENVLTAYCFFRSNDCIWVILPFMYSITSIKDYLPHRLNERQIAIILKPTLTALYFLHRQNIFHRNLKLSNILIDSNGSVKISDFGTSSSSSKYVKSKDSVLYWIAPEARNLRQRNNDNAKADIWSFGICALELFHGGPPLTCLPNSKPLLQQIRERIELPDGYENYITNPRKMSKKFCEMVKSCLSPDPESRPTAEKLLRYSFFENCKNSEVCLKKLVNEVEGKVREISEPNITLGEFDETLGLLESGGGVDDREVTRQIQVPSQSHTENTETVDTIDRVTQSQPFQTINESTQVNVGTSANGHVNVGIQSQIAEPPNGLTQSIGTDGTIDRVTQSQHFQTINESTHVNEDTRSQLSETPNGSTQNFETYGIVGRVLQSGPSDNGHVNEGTQAQPFQPPPGSTQDIETYDTARRATQRIGAGRARVPPSRPSQLLHESTLVIKGPSGNGQVNEEGPHSGPSRPATESTPSPSASETNEAITMDYTDDLGLNFQNIWLRNWDEKLKQKIPEISQLSTKVKDMNAFLDDEIRNIIEYRDRIRNIIEHHTKMRNATHLEGLKDFLLNPNIHSSPRQIVLDSMSFGELLNALLDCMKKQMNEVGNLKNLYLPSDYSV</sequence>
<proteinExistence type="inferred from homology"/>
<dbReference type="PROSITE" id="PS50011">
    <property type="entry name" value="PROTEIN_KINASE_DOM"/>
    <property type="match status" value="1"/>
</dbReference>
<feature type="region of interest" description="Disordered" evidence="2">
    <location>
        <begin position="411"/>
        <end position="471"/>
    </location>
</feature>
<gene>
    <name evidence="4" type="ORF">SO802_000223</name>
</gene>
<dbReference type="GO" id="GO:0043539">
    <property type="term" value="F:protein serine/threonine kinase activator activity"/>
    <property type="evidence" value="ECO:0007669"/>
    <property type="project" value="InterPro"/>
</dbReference>
<feature type="region of interest" description="Disordered" evidence="2">
    <location>
        <begin position="483"/>
        <end position="502"/>
    </location>
</feature>
<dbReference type="AlphaFoldDB" id="A0AAW2DSS1"/>
<dbReference type="EMBL" id="JAZDWU010000001">
    <property type="protein sequence ID" value="KAL0013154.1"/>
    <property type="molecule type" value="Genomic_DNA"/>
</dbReference>
<comment type="caution">
    <text evidence="4">The sequence shown here is derived from an EMBL/GenBank/DDBJ whole genome shotgun (WGS) entry which is preliminary data.</text>
</comment>
<dbReference type="PANTHER" id="PTHR48014">
    <property type="entry name" value="SERINE/THREONINE-PROTEIN KINASE FRAY2"/>
    <property type="match status" value="1"/>
</dbReference>
<dbReference type="Pfam" id="PF00069">
    <property type="entry name" value="Pkinase"/>
    <property type="match status" value="1"/>
</dbReference>